<dbReference type="OMA" id="GKERRWM"/>
<feature type="region of interest" description="Disordered" evidence="1">
    <location>
        <begin position="1597"/>
        <end position="1616"/>
    </location>
</feature>
<feature type="compositionally biased region" description="Low complexity" evidence="1">
    <location>
        <begin position="1493"/>
        <end position="1506"/>
    </location>
</feature>
<proteinExistence type="predicted"/>
<gene>
    <name evidence="2" type="ORF">CAPTEDRAFT_227700</name>
</gene>
<dbReference type="EMBL" id="KB299137">
    <property type="protein sequence ID" value="ELU08396.1"/>
    <property type="molecule type" value="Genomic_DNA"/>
</dbReference>
<evidence type="ECO:0000313" key="3">
    <source>
        <dbReference type="EnsemblMetazoa" id="CapteP227700"/>
    </source>
</evidence>
<dbReference type="OrthoDB" id="6270916at2759"/>
<dbReference type="SUPFAM" id="SSF48371">
    <property type="entry name" value="ARM repeat"/>
    <property type="match status" value="1"/>
</dbReference>
<organism evidence="2">
    <name type="scientific">Capitella teleta</name>
    <name type="common">Polychaete worm</name>
    <dbReference type="NCBI Taxonomy" id="283909"/>
    <lineage>
        <taxon>Eukaryota</taxon>
        <taxon>Metazoa</taxon>
        <taxon>Spiralia</taxon>
        <taxon>Lophotrochozoa</taxon>
        <taxon>Annelida</taxon>
        <taxon>Polychaeta</taxon>
        <taxon>Sedentaria</taxon>
        <taxon>Scolecida</taxon>
        <taxon>Capitellidae</taxon>
        <taxon>Capitella</taxon>
    </lineage>
</organism>
<name>R7UY84_CAPTE</name>
<accession>R7UY84</accession>
<feature type="compositionally biased region" description="Basic residues" evidence="1">
    <location>
        <begin position="1708"/>
        <end position="1717"/>
    </location>
</feature>
<protein>
    <submittedName>
        <fullName evidence="2 3">Uncharacterized protein</fullName>
    </submittedName>
</protein>
<dbReference type="InterPro" id="IPR016024">
    <property type="entry name" value="ARM-type_fold"/>
</dbReference>
<keyword evidence="4" id="KW-1185">Reference proteome</keyword>
<feature type="compositionally biased region" description="Acidic residues" evidence="1">
    <location>
        <begin position="436"/>
        <end position="445"/>
    </location>
</feature>
<dbReference type="Proteomes" id="UP000014760">
    <property type="component" value="Unassembled WGS sequence"/>
</dbReference>
<reference evidence="3" key="3">
    <citation type="submission" date="2015-06" db="UniProtKB">
        <authorList>
            <consortium name="EnsemblMetazoa"/>
        </authorList>
    </citation>
    <scope>IDENTIFICATION</scope>
</reference>
<feature type="region of interest" description="Disordered" evidence="1">
    <location>
        <begin position="1468"/>
        <end position="1514"/>
    </location>
</feature>
<reference evidence="2 4" key="2">
    <citation type="journal article" date="2013" name="Nature">
        <title>Insights into bilaterian evolution from three spiralian genomes.</title>
        <authorList>
            <person name="Simakov O."/>
            <person name="Marletaz F."/>
            <person name="Cho S.J."/>
            <person name="Edsinger-Gonzales E."/>
            <person name="Havlak P."/>
            <person name="Hellsten U."/>
            <person name="Kuo D.H."/>
            <person name="Larsson T."/>
            <person name="Lv J."/>
            <person name="Arendt D."/>
            <person name="Savage R."/>
            <person name="Osoegawa K."/>
            <person name="de Jong P."/>
            <person name="Grimwood J."/>
            <person name="Chapman J.A."/>
            <person name="Shapiro H."/>
            <person name="Aerts A."/>
            <person name="Otillar R.P."/>
            <person name="Terry A.Y."/>
            <person name="Boore J.L."/>
            <person name="Grigoriev I.V."/>
            <person name="Lindberg D.R."/>
            <person name="Seaver E.C."/>
            <person name="Weisblat D.A."/>
            <person name="Putnam N.H."/>
            <person name="Rokhsar D.S."/>
        </authorList>
    </citation>
    <scope>NUCLEOTIDE SEQUENCE</scope>
    <source>
        <strain evidence="2 4">I ESC-2004</strain>
    </source>
</reference>
<feature type="compositionally biased region" description="Low complexity" evidence="1">
    <location>
        <begin position="1755"/>
        <end position="1766"/>
    </location>
</feature>
<evidence type="ECO:0000313" key="4">
    <source>
        <dbReference type="Proteomes" id="UP000014760"/>
    </source>
</evidence>
<dbReference type="EMBL" id="AMQN01001091">
    <property type="status" value="NOT_ANNOTATED_CDS"/>
    <property type="molecule type" value="Genomic_DNA"/>
</dbReference>
<reference evidence="4" key="1">
    <citation type="submission" date="2012-12" db="EMBL/GenBank/DDBJ databases">
        <authorList>
            <person name="Hellsten U."/>
            <person name="Grimwood J."/>
            <person name="Chapman J.A."/>
            <person name="Shapiro H."/>
            <person name="Aerts A."/>
            <person name="Otillar R.P."/>
            <person name="Terry A.Y."/>
            <person name="Boore J.L."/>
            <person name="Simakov O."/>
            <person name="Marletaz F."/>
            <person name="Cho S.-J."/>
            <person name="Edsinger-Gonzales E."/>
            <person name="Havlak P."/>
            <person name="Kuo D.-H."/>
            <person name="Larsson T."/>
            <person name="Lv J."/>
            <person name="Arendt D."/>
            <person name="Savage R."/>
            <person name="Osoegawa K."/>
            <person name="de Jong P."/>
            <person name="Lindberg D.R."/>
            <person name="Seaver E.C."/>
            <person name="Weisblat D.A."/>
            <person name="Putnam N.H."/>
            <person name="Grigoriev I.V."/>
            <person name="Rokhsar D.S."/>
        </authorList>
    </citation>
    <scope>NUCLEOTIDE SEQUENCE</scope>
    <source>
        <strain evidence="4">I ESC-2004</strain>
    </source>
</reference>
<sequence>MATRAATCEIPYTCAVCLTLLSHPISVTAKIGNLRDYHSRLLHNVSPLPSGLDIANTLKHFSQTLLSVLKDVPFIPSESYTPRQRDSVRLSMFPNLNYSGLYEAVLNIIDVIPTVLHGQDALGESVLTVLSCLVPFLEYDQLNLLPYTIASTLATFPASLQPYTVQLLCTTLLPVTFDTEEDSDDATYATEATAAILMIVLQQVDQSEQHAQLIECLMGYKKNICKDLLSVIAYGPPSARAPATHHLFHHWPQLRPASDWEPTSCQRERCLNSGNVKAVKMCLDPGVAIENADKPPPIHLCVDCVDQLRHDEAHNLVDILQPMGRVALVCDNKNCTSKDKTAVCSCFSLDCASLNGFRPVRYCQQCHTSKHADHAPGAHHMYHASIPDVWSCDPDLRGYIVEAIVSLLKEAIPLEDKRQVEMGEERVRPSPHFLREEEEEEDDNEEDRKLLSRYGVWLLVSLAPPKDNISIEILGRLLAMLFQWFDATAYLPDDSIGSALERLKPMYLQKWLQEVSKRHFEVVLSCLLPHPPEYARVGGYWDTLSSRTCQIKEGLNRLFCLVPYNIVTFQVWDYVMPFWLEAIRTEVPESDKEELKVLLCKLFDNDMSPLPFSVEKMYHFITERFDDTEAIVQEQNLSWLQIMASLEILTPVRLLLSMFRHGIDSLAAIAESEAEIQRNNVKQNNNNDETEEDGFPMGSPLACKKDASTAFPFDITSDVNNVNCFVMMLDLILAQIELQDATAHLGVFNDTCRDIMCLLTRMLRTPFGGKHTCEESDAPTHACTRCAMTALWHQLASKCLLFVSPRDEISLPVKELPRVEEIQMRSKSMEKHASDAEKSTEIAEPDFDVKTLPMHLQLLYAQLKCLSEECDADALYFLLHSIRLLCLHGEAVNYCLPEYIHVIEYCLKELMIPDLWKLLQAEHSQVSTMAVPLLLYCLTLPSGADIFWRLVEDDFNCDDWRIRFAAVEKVTMIARLTTSSMIEHNQQIRTSLAHAFCYLIGSLDDVNSSVVQRATLYLDTLKMDSVQCMCACLEFQFDSVISDRTMILRKMHVLSVILKQHQILSWTFFLNRFDALCLEAQLDVESQADVSSFQDLTSSDRHSDHFLRKINRARFALARTDSVRSLCSSYFTKPPYRRAASVPMHLLMRTLPNQNNPKAPLLAKAHAKAQGAEEDKSPYTRQQSAPQFRSRGSRFGIGMFTSYMFPALSLGFQFTHGGHLREYTDGESKFASLLQRAMDLDGVDRETLHHLVSLLMKFMVTVNQDVINEDPDLSKAQNVVLRHLNVLLGYNQTEKSFSVPPYKLRYSAVFNAYISGLPQVLDQNFELGNMILAVSMMLLQYCPSPQRYASDYQPPNYTLWYLEPHTRQSWLTSLLIILYKYQYNTSPASGIVEFLVRLTINTIDAQLHHCKRSEEAFGPASPMVPRHRDISNASIGDLGDIIETDTPPQSPTDESCVSDAITISTASAAQYQRQRDGQSLLPPRTQSPPLPTSPTSSIPASPAAGSPEEEIFRPPKLRAKLPLASASETMALRQHDQPRRIAEYNRDSFSGEEMNQRTLEQSVDEYLHGKSSAHLTSGPQPQDVDQKIQEQIQEFECENQKKKTTTDPSNDDELPVAKEITAKEINAEVISEFNNTHCHTHILTLDRFEKPFEVLEEVKESEEENGSPKKKEENEQEIEEKKSIEEEKNEQTESDLDDSPDSQPKLRPNFRQRKARKTGLTTIELQKMIPELSDQNIAPTSPQAARRSRRSDLISKSAQSQQKQKSLSAMRANEQIMVDRCPDCNAVLESYDEETISLAVVCLATFIHREPGLAAPCLLDMLITVARSGLIIPGNCVSVARQFLRCVLHQMAPNGIFPQIFMHDLGDTEFLKTLASALVDFSELNCHNALLLLLEGVNDMKTVTSEQMMLVVSNLSTFMDYVAMETASPAWNNILLQLDIFFRRLPLLVPANCDMETVLKIIICTLKIPGLSSVKSLLESFSKLLSYTLQCCSFNLQQLLDICSLCSRAFTKERDKIYLTRSIIFELVQALKFKTILPDENLVLLVQFVCLDAGGTLGPISFVPELANYTYNPYSSSLVSTNAADCMKPHLSECLEFVADLHTINKVKNNYKEGSQSLNEDTLGNHLKAGVAQFIATELTRANGRDQRALSRCLPWLYHPPSAMQQGPREFTDCVGHIRLLSWVLLGSLTHTAVTKGSANILVQPLPLETSAYIADHIMVIMTGFAEQSKLSVLHMSSLFHAFIHCQLWTIYCETFAMFSAPGSDSHMQAHTTIMDFWGRVTPGVLQLLSHSKVVQRVELLKNNLLDNHFDDVTIHKDKNVKQLAEMVNLHFLNLMEALQECNSLVLSKMFPMWAPILFSYHNQLPGHMQVRLQMCQNWEPRDVVTDASQLDSDNLRQWLQRLQFKLGQIEVQSSAVTQFYTI</sequence>
<evidence type="ECO:0000256" key="1">
    <source>
        <dbReference type="SAM" id="MobiDB-lite"/>
    </source>
</evidence>
<feature type="region of interest" description="Disordered" evidence="1">
    <location>
        <begin position="1657"/>
        <end position="1769"/>
    </location>
</feature>
<dbReference type="EnsemblMetazoa" id="CapteT227700">
    <property type="protein sequence ID" value="CapteP227700"/>
    <property type="gene ID" value="CapteG227700"/>
</dbReference>
<dbReference type="HOGENOM" id="CLU_000485_0_0_1"/>
<evidence type="ECO:0000313" key="2">
    <source>
        <dbReference type="EMBL" id="ELU08396.1"/>
    </source>
</evidence>
<dbReference type="FunCoup" id="R7UY84">
    <property type="interactions" value="27"/>
</dbReference>
<dbReference type="STRING" id="283909.R7UY84"/>
<dbReference type="PANTHER" id="PTHR21696:SF2">
    <property type="entry name" value="PROTEIN UNC-79 HOMOLOG"/>
    <property type="match status" value="1"/>
</dbReference>
<dbReference type="Pfam" id="PF14776">
    <property type="entry name" value="UNC-79"/>
    <property type="match status" value="1"/>
</dbReference>
<feature type="compositionally biased region" description="Basic and acidic residues" evidence="1">
    <location>
        <begin position="1666"/>
        <end position="1691"/>
    </location>
</feature>
<dbReference type="PANTHER" id="PTHR21696">
    <property type="entry name" value="PROTEIN UNC-79 HOMOLOG"/>
    <property type="match status" value="1"/>
</dbReference>
<feature type="compositionally biased region" description="Polar residues" evidence="1">
    <location>
        <begin position="1733"/>
        <end position="1743"/>
    </location>
</feature>
<dbReference type="InterPro" id="IPR024855">
    <property type="entry name" value="UNC79"/>
</dbReference>
<feature type="region of interest" description="Disordered" evidence="1">
    <location>
        <begin position="1165"/>
        <end position="1188"/>
    </location>
</feature>
<feature type="region of interest" description="Disordered" evidence="1">
    <location>
        <begin position="422"/>
        <end position="446"/>
    </location>
</feature>